<dbReference type="RefSeq" id="WP_156624245.1">
    <property type="nucleotide sequence ID" value="NZ_CACRTO010000005.1"/>
</dbReference>
<dbReference type="EMBL" id="CACRTO010000005">
    <property type="protein sequence ID" value="VYT62194.1"/>
    <property type="molecule type" value="Genomic_DNA"/>
</dbReference>
<protein>
    <submittedName>
        <fullName evidence="1">Uncharacterized protein</fullName>
    </submittedName>
</protein>
<dbReference type="AlphaFoldDB" id="A0A6N2Y636"/>
<accession>A0A6N2Y636</accession>
<name>A0A6N2Y636_9CLOT</name>
<proteinExistence type="predicted"/>
<evidence type="ECO:0000313" key="1">
    <source>
        <dbReference type="EMBL" id="VYT62194.1"/>
    </source>
</evidence>
<reference evidence="1" key="1">
    <citation type="submission" date="2019-11" db="EMBL/GenBank/DDBJ databases">
        <authorList>
            <person name="Feng L."/>
        </authorList>
    </citation>
    <scope>NUCLEOTIDE SEQUENCE</scope>
    <source>
        <strain evidence="1">CTertiumLFYP3</strain>
    </source>
</reference>
<organism evidence="1">
    <name type="scientific">Clostridium tertium</name>
    <dbReference type="NCBI Taxonomy" id="1559"/>
    <lineage>
        <taxon>Bacteria</taxon>
        <taxon>Bacillati</taxon>
        <taxon>Bacillota</taxon>
        <taxon>Clostridia</taxon>
        <taxon>Eubacteriales</taxon>
        <taxon>Clostridiaceae</taxon>
        <taxon>Clostridium</taxon>
    </lineage>
</organism>
<gene>
    <name evidence="1" type="ORF">CTLFYP3_00266</name>
</gene>
<sequence length="106" mass="12800">MDEPYLRRSGLRYHNKVASWSKSYRFDSFNHVCNSGEYLFIEGDIDENYGFDVMKFCELMYPSSDILFRLRHEQEIIFPIDKKHVKSKEYMVCSEYINRKDSMCIN</sequence>